<proteinExistence type="predicted"/>
<feature type="compositionally biased region" description="Basic and acidic residues" evidence="1">
    <location>
        <begin position="54"/>
        <end position="63"/>
    </location>
</feature>
<name>A0ABD1E319_HYPHA</name>
<feature type="compositionally biased region" description="Basic and acidic residues" evidence="1">
    <location>
        <begin position="1"/>
        <end position="20"/>
    </location>
</feature>
<evidence type="ECO:0000256" key="1">
    <source>
        <dbReference type="SAM" id="MobiDB-lite"/>
    </source>
</evidence>
<evidence type="ECO:0000313" key="2">
    <source>
        <dbReference type="EMBL" id="KAL1489072.1"/>
    </source>
</evidence>
<feature type="compositionally biased region" description="Basic and acidic residues" evidence="1">
    <location>
        <begin position="30"/>
        <end position="45"/>
    </location>
</feature>
<accession>A0ABD1E319</accession>
<dbReference type="EMBL" id="JBDJPC010000012">
    <property type="protein sequence ID" value="KAL1489072.1"/>
    <property type="molecule type" value="Genomic_DNA"/>
</dbReference>
<dbReference type="Proteomes" id="UP001566132">
    <property type="component" value="Unassembled WGS sequence"/>
</dbReference>
<gene>
    <name evidence="2" type="ORF">ABEB36_014017</name>
</gene>
<protein>
    <submittedName>
        <fullName evidence="2">Uncharacterized protein</fullName>
    </submittedName>
</protein>
<comment type="caution">
    <text evidence="2">The sequence shown here is derived from an EMBL/GenBank/DDBJ whole genome shotgun (WGS) entry which is preliminary data.</text>
</comment>
<organism evidence="2 3">
    <name type="scientific">Hypothenemus hampei</name>
    <name type="common">Coffee berry borer</name>
    <dbReference type="NCBI Taxonomy" id="57062"/>
    <lineage>
        <taxon>Eukaryota</taxon>
        <taxon>Metazoa</taxon>
        <taxon>Ecdysozoa</taxon>
        <taxon>Arthropoda</taxon>
        <taxon>Hexapoda</taxon>
        <taxon>Insecta</taxon>
        <taxon>Pterygota</taxon>
        <taxon>Neoptera</taxon>
        <taxon>Endopterygota</taxon>
        <taxon>Coleoptera</taxon>
        <taxon>Polyphaga</taxon>
        <taxon>Cucujiformia</taxon>
        <taxon>Curculionidae</taxon>
        <taxon>Scolytinae</taxon>
        <taxon>Hypothenemus</taxon>
    </lineage>
</organism>
<dbReference type="AlphaFoldDB" id="A0ABD1E319"/>
<evidence type="ECO:0000313" key="3">
    <source>
        <dbReference type="Proteomes" id="UP001566132"/>
    </source>
</evidence>
<sequence>MGKTKENSSQKLEKRREAKKMSMRRARQKIRNDPIRYAEEKAKDRERKRKSRPHIQDLSERNQRKVRKEWKERSKRYRQRKKAAKKDEEYKNNFLESITPPILEEPGPSVKEIKKKL</sequence>
<feature type="compositionally biased region" description="Basic residues" evidence="1">
    <location>
        <begin position="64"/>
        <end position="84"/>
    </location>
</feature>
<reference evidence="2 3" key="1">
    <citation type="submission" date="2024-05" db="EMBL/GenBank/DDBJ databases">
        <title>Genetic variation in Jamaican populations of the coffee berry borer (Hypothenemus hampei).</title>
        <authorList>
            <person name="Errbii M."/>
            <person name="Myrie A."/>
        </authorList>
    </citation>
    <scope>NUCLEOTIDE SEQUENCE [LARGE SCALE GENOMIC DNA]</scope>
    <source>
        <strain evidence="2">JA-Hopewell-2020-01-JO</strain>
        <tissue evidence="2">Whole body</tissue>
    </source>
</reference>
<feature type="region of interest" description="Disordered" evidence="1">
    <location>
        <begin position="1"/>
        <end position="117"/>
    </location>
</feature>
<keyword evidence="3" id="KW-1185">Reference proteome</keyword>